<keyword evidence="6" id="KW-1133">Transmembrane helix</keyword>
<evidence type="ECO:0000256" key="6">
    <source>
        <dbReference type="SAM" id="Phobius"/>
    </source>
</evidence>
<dbReference type="InterPro" id="IPR006766">
    <property type="entry name" value="EXORDIUM-like"/>
</dbReference>
<evidence type="ECO:0000313" key="7">
    <source>
        <dbReference type="EMBL" id="OAE31711.1"/>
    </source>
</evidence>
<keyword evidence="2" id="KW-0964">Secreted</keyword>
<dbReference type="PANTHER" id="PTHR31279:SF79">
    <property type="entry name" value="PROTEIN EXORDIUM-LIKE 2"/>
    <property type="match status" value="1"/>
</dbReference>
<feature type="region of interest" description="Disordered" evidence="5">
    <location>
        <begin position="32"/>
        <end position="65"/>
    </location>
</feature>
<keyword evidence="8" id="KW-1185">Reference proteome</keyword>
<feature type="transmembrane region" description="Helical" evidence="6">
    <location>
        <begin position="83"/>
        <end position="103"/>
    </location>
</feature>
<keyword evidence="6" id="KW-0472">Membrane</keyword>
<evidence type="ECO:0000256" key="2">
    <source>
        <dbReference type="ARBA" id="ARBA00022525"/>
    </source>
</evidence>
<dbReference type="GO" id="GO:0005576">
    <property type="term" value="C:extracellular region"/>
    <property type="evidence" value="ECO:0007669"/>
    <property type="project" value="UniProtKB-SubCell"/>
</dbReference>
<sequence length="413" mass="43825">MALQRWGGAFIQMICRGPYAGCTAYDGRRQMRGGEGSGVQSTTDGRSVADPDTETETDQTKGPDQRALRCRARLLKGRKGQRMSIAGAALACCVIWGAMIIPATEGRLFRGPPLILNYHNGPLLSGEEPIKVYLTFYGQFSRYEKATIRAFLASMAPAAAPGPRKAGREKKGAEAPVPTVARWWALTRGYTDMFGAAVAQKLELAKERSDEACAKGKSLTKADIYDLVVEGVRDGAFPTDPRAIYLVLTAADVTVEGFCSERCGQHSFTFPTPATGDHMLPFAWVGNAASQCPGFCAWPFAQSAMLGKTPGPVLKAPNGVGVDGMVITLAKLLAGAATNPFGSGYYQGDQSVALEAAGACTGAFGAGAYAGNPGRVLVDAMTGASYNVKGFKRWKFLVPYMWNPATLACEGKS</sequence>
<evidence type="ECO:0000256" key="4">
    <source>
        <dbReference type="ARBA" id="ARBA00023591"/>
    </source>
</evidence>
<evidence type="ECO:0000256" key="5">
    <source>
        <dbReference type="SAM" id="MobiDB-lite"/>
    </source>
</evidence>
<keyword evidence="3" id="KW-0732">Signal</keyword>
<comment type="caution">
    <text evidence="7">The sequence shown here is derived from an EMBL/GenBank/DDBJ whole genome shotgun (WGS) entry which is preliminary data.</text>
</comment>
<protein>
    <submittedName>
        <fullName evidence="7">Uncharacterized protein</fullName>
    </submittedName>
</protein>
<dbReference type="PANTHER" id="PTHR31279">
    <property type="entry name" value="PROTEIN EXORDIUM-LIKE 5"/>
    <property type="match status" value="1"/>
</dbReference>
<comment type="subcellular location">
    <subcellularLocation>
        <location evidence="1">Secreted</location>
    </subcellularLocation>
</comment>
<organism evidence="7 8">
    <name type="scientific">Marchantia polymorpha subsp. ruderalis</name>
    <dbReference type="NCBI Taxonomy" id="1480154"/>
    <lineage>
        <taxon>Eukaryota</taxon>
        <taxon>Viridiplantae</taxon>
        <taxon>Streptophyta</taxon>
        <taxon>Embryophyta</taxon>
        <taxon>Marchantiophyta</taxon>
        <taxon>Marchantiopsida</taxon>
        <taxon>Marchantiidae</taxon>
        <taxon>Marchantiales</taxon>
        <taxon>Marchantiaceae</taxon>
        <taxon>Marchantia</taxon>
    </lineage>
</organism>
<keyword evidence="6" id="KW-0812">Transmembrane</keyword>
<accession>A0A176WGJ1</accession>
<evidence type="ECO:0000256" key="3">
    <source>
        <dbReference type="ARBA" id="ARBA00022729"/>
    </source>
</evidence>
<dbReference type="AlphaFoldDB" id="A0A176WGJ1"/>
<dbReference type="Proteomes" id="UP000077202">
    <property type="component" value="Unassembled WGS sequence"/>
</dbReference>
<gene>
    <name evidence="7" type="ORF">AXG93_3384s1860</name>
</gene>
<comment type="similarity">
    <text evidence="4">Belongs to the EXORDIUM family.</text>
</comment>
<evidence type="ECO:0000313" key="8">
    <source>
        <dbReference type="Proteomes" id="UP000077202"/>
    </source>
</evidence>
<evidence type="ECO:0000256" key="1">
    <source>
        <dbReference type="ARBA" id="ARBA00004613"/>
    </source>
</evidence>
<name>A0A176WGJ1_MARPO</name>
<dbReference type="Pfam" id="PF04674">
    <property type="entry name" value="Phi_1"/>
    <property type="match status" value="1"/>
</dbReference>
<reference evidence="7" key="1">
    <citation type="submission" date="2016-03" db="EMBL/GenBank/DDBJ databases">
        <title>Mechanisms controlling the formation of the plant cell surface in tip-growing cells are functionally conserved among land plants.</title>
        <authorList>
            <person name="Honkanen S."/>
            <person name="Jones V.A."/>
            <person name="Morieri G."/>
            <person name="Champion C."/>
            <person name="Hetherington A.J."/>
            <person name="Kelly S."/>
            <person name="Saint-Marcoux D."/>
            <person name="Proust H."/>
            <person name="Prescott H."/>
            <person name="Dolan L."/>
        </authorList>
    </citation>
    <scope>NUCLEOTIDE SEQUENCE [LARGE SCALE GENOMIC DNA]</scope>
    <source>
        <tissue evidence="7">Whole gametophyte</tissue>
    </source>
</reference>
<dbReference type="EMBL" id="LVLJ01000986">
    <property type="protein sequence ID" value="OAE31711.1"/>
    <property type="molecule type" value="Genomic_DNA"/>
</dbReference>
<proteinExistence type="inferred from homology"/>